<evidence type="ECO:0000313" key="1">
    <source>
        <dbReference type="EMBL" id="QEM82066.1"/>
    </source>
</evidence>
<dbReference type="Proteomes" id="UP000324285">
    <property type="component" value="Chromosome"/>
</dbReference>
<proteinExistence type="predicted"/>
<dbReference type="KEGG" id="hbh:E4T21_11295"/>
<dbReference type="EMBL" id="CP038437">
    <property type="protein sequence ID" value="QEM82066.1"/>
    <property type="molecule type" value="Genomic_DNA"/>
</dbReference>
<gene>
    <name evidence="1" type="ORF">E4T21_11295</name>
</gene>
<name>A0A5C1NFR6_9GAMM</name>
<dbReference type="RefSeq" id="WP_149285076.1">
    <property type="nucleotide sequence ID" value="NZ_CP038437.2"/>
</dbReference>
<organism evidence="1 2">
    <name type="scientific">Halomonas binhaiensis</name>
    <dbReference type="NCBI Taxonomy" id="2562282"/>
    <lineage>
        <taxon>Bacteria</taxon>
        <taxon>Pseudomonadati</taxon>
        <taxon>Pseudomonadota</taxon>
        <taxon>Gammaproteobacteria</taxon>
        <taxon>Oceanospirillales</taxon>
        <taxon>Halomonadaceae</taxon>
        <taxon>Halomonas</taxon>
    </lineage>
</organism>
<protein>
    <submittedName>
        <fullName evidence="1">Uncharacterized protein</fullName>
    </submittedName>
</protein>
<reference evidence="1" key="1">
    <citation type="submission" date="2021-02" db="EMBL/GenBank/DDBJ databases">
        <title>Strain Y2R2, a novel species of the genus Halomonas.</title>
        <authorList>
            <person name="Huang H."/>
        </authorList>
    </citation>
    <scope>NUCLEOTIDE SEQUENCE</scope>
    <source>
        <strain evidence="1">Y2R2</strain>
    </source>
</reference>
<keyword evidence="2" id="KW-1185">Reference proteome</keyword>
<accession>A0A5C1NFR6</accession>
<sequence>MGKLLSLIVIAGLAYSGLYFYYGMSIHQLIEEQVDDLGLGALEIKGVDYSLQAPLSTHANVSADVIYHGAEATLDIRVQGHPVFSDEVQLELGGLQALRLTIGTDK</sequence>
<evidence type="ECO:0000313" key="2">
    <source>
        <dbReference type="Proteomes" id="UP000324285"/>
    </source>
</evidence>
<dbReference type="AlphaFoldDB" id="A0A5C1NFR6"/>
<dbReference type="OrthoDB" id="6168649at2"/>